<comment type="subcellular location">
    <subcellularLocation>
        <location evidence="1">Mitochondrion</location>
    </subcellularLocation>
</comment>
<dbReference type="Pfam" id="PF10501">
    <property type="entry name" value="Ribosomal_L50"/>
    <property type="match status" value="1"/>
</dbReference>
<protein>
    <recommendedName>
        <fullName evidence="6">Large ribosomal subunit protein mL50</fullName>
    </recommendedName>
</protein>
<dbReference type="InterPro" id="IPR036736">
    <property type="entry name" value="ACP-like_sf"/>
</dbReference>
<dbReference type="GO" id="GO:1990904">
    <property type="term" value="C:ribonucleoprotein complex"/>
    <property type="evidence" value="ECO:0007669"/>
    <property type="project" value="UniProtKB-KW"/>
</dbReference>
<evidence type="ECO:0000256" key="5">
    <source>
        <dbReference type="ARBA" id="ARBA00023274"/>
    </source>
</evidence>
<dbReference type="OrthoDB" id="6220758at2759"/>
<proteinExistence type="inferred from homology"/>
<dbReference type="AlphaFoldDB" id="A0A6G1JA22"/>
<evidence type="ECO:0000256" key="7">
    <source>
        <dbReference type="SAM" id="MobiDB-lite"/>
    </source>
</evidence>
<feature type="region of interest" description="Disordered" evidence="7">
    <location>
        <begin position="528"/>
        <end position="552"/>
    </location>
</feature>
<keyword evidence="9" id="KW-1185">Reference proteome</keyword>
<feature type="region of interest" description="Disordered" evidence="7">
    <location>
        <begin position="1"/>
        <end position="23"/>
    </location>
</feature>
<keyword evidence="4" id="KW-0496">Mitochondrion</keyword>
<dbReference type="GO" id="GO:0005840">
    <property type="term" value="C:ribosome"/>
    <property type="evidence" value="ECO:0007669"/>
    <property type="project" value="UniProtKB-KW"/>
</dbReference>
<dbReference type="InterPro" id="IPR018305">
    <property type="entry name" value="Ribosomal_m50"/>
</dbReference>
<organism evidence="8 9">
    <name type="scientific">Lentithecium fluviatile CBS 122367</name>
    <dbReference type="NCBI Taxonomy" id="1168545"/>
    <lineage>
        <taxon>Eukaryota</taxon>
        <taxon>Fungi</taxon>
        <taxon>Dikarya</taxon>
        <taxon>Ascomycota</taxon>
        <taxon>Pezizomycotina</taxon>
        <taxon>Dothideomycetes</taxon>
        <taxon>Pleosporomycetidae</taxon>
        <taxon>Pleosporales</taxon>
        <taxon>Massarineae</taxon>
        <taxon>Lentitheciaceae</taxon>
        <taxon>Lentithecium</taxon>
    </lineage>
</organism>
<feature type="region of interest" description="Disordered" evidence="7">
    <location>
        <begin position="394"/>
        <end position="416"/>
    </location>
</feature>
<dbReference type="GO" id="GO:0005739">
    <property type="term" value="C:mitochondrion"/>
    <property type="evidence" value="ECO:0007669"/>
    <property type="project" value="UniProtKB-SubCell"/>
</dbReference>
<keyword evidence="3" id="KW-0689">Ribosomal protein</keyword>
<evidence type="ECO:0000256" key="3">
    <source>
        <dbReference type="ARBA" id="ARBA00022980"/>
    </source>
</evidence>
<evidence type="ECO:0000256" key="1">
    <source>
        <dbReference type="ARBA" id="ARBA00004173"/>
    </source>
</evidence>
<evidence type="ECO:0000256" key="4">
    <source>
        <dbReference type="ARBA" id="ARBA00023128"/>
    </source>
</evidence>
<reference evidence="8" key="1">
    <citation type="journal article" date="2020" name="Stud. Mycol.">
        <title>101 Dothideomycetes genomes: a test case for predicting lifestyles and emergence of pathogens.</title>
        <authorList>
            <person name="Haridas S."/>
            <person name="Albert R."/>
            <person name="Binder M."/>
            <person name="Bloem J."/>
            <person name="Labutti K."/>
            <person name="Salamov A."/>
            <person name="Andreopoulos B."/>
            <person name="Baker S."/>
            <person name="Barry K."/>
            <person name="Bills G."/>
            <person name="Bluhm B."/>
            <person name="Cannon C."/>
            <person name="Castanera R."/>
            <person name="Culley D."/>
            <person name="Daum C."/>
            <person name="Ezra D."/>
            <person name="Gonzalez J."/>
            <person name="Henrissat B."/>
            <person name="Kuo A."/>
            <person name="Liang C."/>
            <person name="Lipzen A."/>
            <person name="Lutzoni F."/>
            <person name="Magnuson J."/>
            <person name="Mondo S."/>
            <person name="Nolan M."/>
            <person name="Ohm R."/>
            <person name="Pangilinan J."/>
            <person name="Park H.-J."/>
            <person name="Ramirez L."/>
            <person name="Alfaro M."/>
            <person name="Sun H."/>
            <person name="Tritt A."/>
            <person name="Yoshinaga Y."/>
            <person name="Zwiers L.-H."/>
            <person name="Turgeon B."/>
            <person name="Goodwin S."/>
            <person name="Spatafora J."/>
            <person name="Crous P."/>
            <person name="Grigoriev I."/>
        </authorList>
    </citation>
    <scope>NUCLEOTIDE SEQUENCE</scope>
    <source>
        <strain evidence="8">CBS 122367</strain>
    </source>
</reference>
<evidence type="ECO:0000256" key="6">
    <source>
        <dbReference type="ARBA" id="ARBA00035183"/>
    </source>
</evidence>
<evidence type="ECO:0000313" key="9">
    <source>
        <dbReference type="Proteomes" id="UP000799291"/>
    </source>
</evidence>
<dbReference type="Gene3D" id="1.10.1200.10">
    <property type="entry name" value="ACP-like"/>
    <property type="match status" value="1"/>
</dbReference>
<gene>
    <name evidence="8" type="ORF">K458DRAFT_333133</name>
</gene>
<dbReference type="Proteomes" id="UP000799291">
    <property type="component" value="Unassembled WGS sequence"/>
</dbReference>
<name>A0A6G1JA22_9PLEO</name>
<keyword evidence="5" id="KW-0687">Ribonucleoprotein</keyword>
<feature type="compositionally biased region" description="Polar residues" evidence="7">
    <location>
        <begin position="400"/>
        <end position="416"/>
    </location>
</feature>
<comment type="similarity">
    <text evidence="2">Belongs to the mitochondrion-specific ribosomal protein mL50 family.</text>
</comment>
<sequence>MRRIPRPQRAIDPSLPSPSILRHQLPPTSCLRVASPYPHLRTTSAPFSTTPTVSFLLGKYDKKSHQQSVRRWQKRLLGDSEPIGSRVDPYDPTSPVRIAPEEQGEELEVLEEALSEPSVDLGPVYEEAQTWDRLRHVGGEEWIEQLEEGKLAKEYEKLTMKTYTPLDLKMADQIEDLTGSMYTLRDENLMMATAFHEFTGKPYTDWSFGRRTRVRSPDALRKNFHRAVIEIYALKQAGKNLDISRLPNRGIYDAPGWIKDVKLQKLGDSDFVLSIPGKRSLETLLEEMQHVPEYVTEQQRQDLQEKFLAEEGEELTVEQPEPPVMDPETPAYRRAALVKQDAEKRFDFMSNRPVPRAPPVEPVAEPAETVKETVVVESKVDPVAVKETIVEEVEVEPKPASSSQTSTDTPAVGSPTTEMLESSALATEQNIAALREAVRDSVIALSSKSIERITPAEVETKWRHVPLTDLDIKFALTKRFTQLTGLYISDPSLTGANTLGDLYHHFCVAAKPELAKVHKFIQVEGSKENRKANQLAQSQSTRTRTQRSRPHVGELLKLGNVQVLSKRPTAKDERKKIGLHKAIRRELKKRDLLDNKRMSRQERLERAQEAQLRKKETNMIEGTRVAPQFGTVVALEAAHLLKQRTERKKVELLGAQVGRDDVVNQLLRERNLAPEGGVA</sequence>
<accession>A0A6G1JA22</accession>
<dbReference type="EMBL" id="MU005575">
    <property type="protein sequence ID" value="KAF2687071.1"/>
    <property type="molecule type" value="Genomic_DNA"/>
</dbReference>
<evidence type="ECO:0000313" key="8">
    <source>
        <dbReference type="EMBL" id="KAF2687071.1"/>
    </source>
</evidence>
<evidence type="ECO:0000256" key="2">
    <source>
        <dbReference type="ARBA" id="ARBA00008860"/>
    </source>
</evidence>